<dbReference type="GO" id="GO:0008641">
    <property type="term" value="F:ubiquitin-like modifier activating enzyme activity"/>
    <property type="evidence" value="ECO:0007669"/>
    <property type="project" value="InterPro"/>
</dbReference>
<feature type="region of interest" description="Disordered" evidence="1">
    <location>
        <begin position="375"/>
        <end position="413"/>
    </location>
</feature>
<comment type="caution">
    <text evidence="3">The sequence shown here is derived from an EMBL/GenBank/DDBJ whole genome shotgun (WGS) entry which is preliminary data.</text>
</comment>
<keyword evidence="3" id="KW-0548">Nucleotidyltransferase</keyword>
<name>A0A3M8FBV0_9ACTN</name>
<feature type="domain" description="THIF-type NAD/FAD binding fold" evidence="2">
    <location>
        <begin position="137"/>
        <end position="366"/>
    </location>
</feature>
<keyword evidence="3" id="KW-0808">Transferase</keyword>
<dbReference type="InterPro" id="IPR035985">
    <property type="entry name" value="Ubiquitin-activating_enz"/>
</dbReference>
<evidence type="ECO:0000259" key="2">
    <source>
        <dbReference type="Pfam" id="PF00899"/>
    </source>
</evidence>
<sequence>MHPIIKPVLRRGWRDRQTVQFGVTPAHAVLLGPVDTATGSFLSLLDGTRGLPLLRAEAAALGLSGDRPGELLRRLAAAGLLDDPTAPRDGPAAEGLPPPECRERAGVPDRLRADLGALSVVDPEPGGGRRRLAARGAARVQVRGAGRVGAAVATALSAAGVGQVDVVDGGRVAPWETGPGGLPPEAAGERRDTAARKAVRAAATARGRSRRRGPGGGGPPPGAGLALTVLAPRDGLGAYAPDPVPAEALLASGIPHLYAGVLEGTGVVGPLVLPGESACAGCLQLHRSERDPAWSRLLAQWRSARNPAEPACDTALATVVAGLAAAHALALLDGRPPVCAGARLELALPDLAWEPCSITPHRACGCGAYEAVERPYSPDGAGPPERPERAGPGTDAEGGCPPVKRSEVGGAHV</sequence>
<reference evidence="3 4" key="1">
    <citation type="journal article" date="2014" name="Genome Announc.">
        <title>Draft Genome Sequence of Streptomyces fradiae ATCC 19609, a Strain Highly Sensitive to Antibiotics.</title>
        <authorList>
            <person name="Bekker O.B."/>
            <person name="Klimina K.M."/>
            <person name="Vatlin A.A."/>
            <person name="Zakharevich N.V."/>
            <person name="Kasianov A.S."/>
            <person name="Danilenko V.N."/>
        </authorList>
    </citation>
    <scope>NUCLEOTIDE SEQUENCE [LARGE SCALE GENOMIC DNA]</scope>
    <source>
        <strain evidence="3 4">ATCC 19609</strain>
    </source>
</reference>
<keyword evidence="4" id="KW-1185">Reference proteome</keyword>
<dbReference type="EMBL" id="JNAD02000003">
    <property type="protein sequence ID" value="RKM97147.1"/>
    <property type="molecule type" value="Genomic_DNA"/>
</dbReference>
<feature type="region of interest" description="Disordered" evidence="1">
    <location>
        <begin position="82"/>
        <end position="104"/>
    </location>
</feature>
<evidence type="ECO:0000313" key="4">
    <source>
        <dbReference type="Proteomes" id="UP000028058"/>
    </source>
</evidence>
<feature type="region of interest" description="Disordered" evidence="1">
    <location>
        <begin position="172"/>
        <end position="226"/>
    </location>
</feature>
<dbReference type="AlphaFoldDB" id="A0A3M8FBV0"/>
<dbReference type="SUPFAM" id="SSF69572">
    <property type="entry name" value="Activating enzymes of the ubiquitin-like proteins"/>
    <property type="match status" value="1"/>
</dbReference>
<gene>
    <name evidence="3" type="ORF">SFRA_007825</name>
</gene>
<evidence type="ECO:0000313" key="3">
    <source>
        <dbReference type="EMBL" id="RKM97147.1"/>
    </source>
</evidence>
<dbReference type="InterPro" id="IPR000594">
    <property type="entry name" value="ThiF_NAD_FAD-bd"/>
</dbReference>
<dbReference type="Pfam" id="PF00899">
    <property type="entry name" value="ThiF"/>
    <property type="match status" value="1"/>
</dbReference>
<accession>A0A3M8FBV0</accession>
<dbReference type="Proteomes" id="UP000028058">
    <property type="component" value="Unassembled WGS sequence"/>
</dbReference>
<dbReference type="RefSeq" id="WP_051647895.1">
    <property type="nucleotide sequence ID" value="NZ_CP134822.1"/>
</dbReference>
<dbReference type="GO" id="GO:0016779">
    <property type="term" value="F:nucleotidyltransferase activity"/>
    <property type="evidence" value="ECO:0007669"/>
    <property type="project" value="UniProtKB-KW"/>
</dbReference>
<organism evidence="3 4">
    <name type="scientific">Streptomyces xinghaiensis</name>
    <dbReference type="NCBI Taxonomy" id="1038928"/>
    <lineage>
        <taxon>Bacteria</taxon>
        <taxon>Bacillati</taxon>
        <taxon>Actinomycetota</taxon>
        <taxon>Actinomycetes</taxon>
        <taxon>Kitasatosporales</taxon>
        <taxon>Streptomycetaceae</taxon>
        <taxon>Streptomyces</taxon>
    </lineage>
</organism>
<proteinExistence type="predicted"/>
<dbReference type="OrthoDB" id="4426339at2"/>
<protein>
    <submittedName>
        <fullName evidence="3">ThiF family adenylyltransferase</fullName>
    </submittedName>
</protein>
<evidence type="ECO:0000256" key="1">
    <source>
        <dbReference type="SAM" id="MobiDB-lite"/>
    </source>
</evidence>
<dbReference type="Gene3D" id="3.40.50.720">
    <property type="entry name" value="NAD(P)-binding Rossmann-like Domain"/>
    <property type="match status" value="1"/>
</dbReference>